<organism evidence="6 7">
    <name type="scientific">Pseudaquabacterium pictum</name>
    <dbReference type="NCBI Taxonomy" id="2315236"/>
    <lineage>
        <taxon>Bacteria</taxon>
        <taxon>Pseudomonadati</taxon>
        <taxon>Pseudomonadota</taxon>
        <taxon>Betaproteobacteria</taxon>
        <taxon>Burkholderiales</taxon>
        <taxon>Sphaerotilaceae</taxon>
        <taxon>Pseudaquabacterium</taxon>
    </lineage>
</organism>
<protein>
    <recommendedName>
        <fullName evidence="5">HTH lysR-type domain-containing protein</fullName>
    </recommendedName>
</protein>
<dbReference type="SUPFAM" id="SSF46785">
    <property type="entry name" value="Winged helix' DNA-binding domain"/>
    <property type="match status" value="1"/>
</dbReference>
<dbReference type="InterPro" id="IPR058163">
    <property type="entry name" value="LysR-type_TF_proteobact-type"/>
</dbReference>
<comment type="caution">
    <text evidence="6">The sequence shown here is derived from an EMBL/GenBank/DDBJ whole genome shotgun (WGS) entry which is preliminary data.</text>
</comment>
<dbReference type="GO" id="GO:0003700">
    <property type="term" value="F:DNA-binding transcription factor activity"/>
    <property type="evidence" value="ECO:0007669"/>
    <property type="project" value="InterPro"/>
</dbReference>
<keyword evidence="4" id="KW-0804">Transcription</keyword>
<evidence type="ECO:0000313" key="6">
    <source>
        <dbReference type="EMBL" id="GCL65578.1"/>
    </source>
</evidence>
<evidence type="ECO:0000256" key="4">
    <source>
        <dbReference type="ARBA" id="ARBA00023163"/>
    </source>
</evidence>
<dbReference type="Pfam" id="PF00126">
    <property type="entry name" value="HTH_1"/>
    <property type="match status" value="1"/>
</dbReference>
<evidence type="ECO:0000256" key="3">
    <source>
        <dbReference type="ARBA" id="ARBA00023125"/>
    </source>
</evidence>
<proteinExistence type="inferred from homology"/>
<dbReference type="PANTHER" id="PTHR30537:SF5">
    <property type="entry name" value="HTH-TYPE TRANSCRIPTIONAL ACTIVATOR TTDR-RELATED"/>
    <property type="match status" value="1"/>
</dbReference>
<dbReference type="RefSeq" id="WP_162520900.1">
    <property type="nucleotide sequence ID" value="NZ_BJCL01000018.1"/>
</dbReference>
<dbReference type="InterPro" id="IPR000847">
    <property type="entry name" value="LysR_HTH_N"/>
</dbReference>
<evidence type="ECO:0000256" key="1">
    <source>
        <dbReference type="ARBA" id="ARBA00009437"/>
    </source>
</evidence>
<evidence type="ECO:0000313" key="7">
    <source>
        <dbReference type="Proteomes" id="UP000301751"/>
    </source>
</evidence>
<dbReference type="GO" id="GO:0003677">
    <property type="term" value="F:DNA binding"/>
    <property type="evidence" value="ECO:0007669"/>
    <property type="project" value="UniProtKB-KW"/>
</dbReference>
<name>A0A480B3F3_9BURK</name>
<dbReference type="Proteomes" id="UP000301751">
    <property type="component" value="Unassembled WGS sequence"/>
</dbReference>
<keyword evidence="2" id="KW-0805">Transcription regulation</keyword>
<feature type="domain" description="HTH lysR-type" evidence="5">
    <location>
        <begin position="1"/>
        <end position="58"/>
    </location>
</feature>
<dbReference type="InterPro" id="IPR036388">
    <property type="entry name" value="WH-like_DNA-bd_sf"/>
</dbReference>
<dbReference type="Gene3D" id="1.10.10.10">
    <property type="entry name" value="Winged helix-like DNA-binding domain superfamily/Winged helix DNA-binding domain"/>
    <property type="match status" value="1"/>
</dbReference>
<keyword evidence="3" id="KW-0238">DNA-binding</keyword>
<dbReference type="EMBL" id="BJCL01000018">
    <property type="protein sequence ID" value="GCL65578.1"/>
    <property type="molecule type" value="Genomic_DNA"/>
</dbReference>
<comment type="similarity">
    <text evidence="1">Belongs to the LysR transcriptional regulatory family.</text>
</comment>
<gene>
    <name evidence="6" type="ORF">AQPW35_46590</name>
</gene>
<reference evidence="7" key="1">
    <citation type="submission" date="2019-03" db="EMBL/GenBank/DDBJ databases">
        <title>Aquabacterium pictum sp.nov., the first bacteriochlorophyll a-containing freshwater bacterium in the genus Aquabacterium of the class Betaproteobacteria.</title>
        <authorList>
            <person name="Hirose S."/>
            <person name="Tank M."/>
            <person name="Hara E."/>
            <person name="Tamaki H."/>
            <person name="Takaichi S."/>
            <person name="Haruta S."/>
            <person name="Hanada S."/>
        </authorList>
    </citation>
    <scope>NUCLEOTIDE SEQUENCE [LARGE SCALE GENOMIC DNA]</scope>
    <source>
        <strain evidence="7">W35</strain>
    </source>
</reference>
<dbReference type="InterPro" id="IPR036390">
    <property type="entry name" value="WH_DNA-bd_sf"/>
</dbReference>
<dbReference type="FunFam" id="1.10.10.10:FF:000001">
    <property type="entry name" value="LysR family transcriptional regulator"/>
    <property type="match status" value="1"/>
</dbReference>
<dbReference type="PROSITE" id="PS50931">
    <property type="entry name" value="HTH_LYSR"/>
    <property type="match status" value="1"/>
</dbReference>
<evidence type="ECO:0000256" key="2">
    <source>
        <dbReference type="ARBA" id="ARBA00023015"/>
    </source>
</evidence>
<accession>A0A480B3F3</accession>
<dbReference type="AlphaFoldDB" id="A0A480B3F3"/>
<sequence>MDHHAMQCFCRVVETGSFATAARDLDVARSVVTRTIQDLEEWTARRVLERTMHAMQLTEACDRFYTYCRRVLQDTEQTLLAMRRAPAELAGRITISPPRVAAPPP</sequence>
<evidence type="ECO:0000259" key="5">
    <source>
        <dbReference type="PROSITE" id="PS50931"/>
    </source>
</evidence>
<keyword evidence="7" id="KW-1185">Reference proteome</keyword>
<dbReference type="PANTHER" id="PTHR30537">
    <property type="entry name" value="HTH-TYPE TRANSCRIPTIONAL REGULATOR"/>
    <property type="match status" value="1"/>
</dbReference>